<feature type="transmembrane region" description="Helical" evidence="1">
    <location>
        <begin position="608"/>
        <end position="629"/>
    </location>
</feature>
<dbReference type="GO" id="GO:0016787">
    <property type="term" value="F:hydrolase activity"/>
    <property type="evidence" value="ECO:0007669"/>
    <property type="project" value="InterPro"/>
</dbReference>
<dbReference type="KEGG" id="csl:COCSUDRAFT_43840"/>
<dbReference type="OrthoDB" id="515776at2759"/>
<dbReference type="PANTHER" id="PTHR14795">
    <property type="entry name" value="HELICASE RELATED"/>
    <property type="match status" value="1"/>
</dbReference>
<proteinExistence type="predicted"/>
<dbReference type="PANTHER" id="PTHR14795:SF0">
    <property type="entry name" value="TRANSMEMBRANE PROTEIN 62"/>
    <property type="match status" value="1"/>
</dbReference>
<dbReference type="RefSeq" id="XP_005644923.1">
    <property type="nucleotide sequence ID" value="XM_005644866.1"/>
</dbReference>
<protein>
    <submittedName>
        <fullName evidence="3">Metallo-dependent phosphatase</fullName>
    </submittedName>
</protein>
<keyword evidence="4" id="KW-1185">Reference proteome</keyword>
<evidence type="ECO:0000256" key="1">
    <source>
        <dbReference type="SAM" id="Phobius"/>
    </source>
</evidence>
<dbReference type="InterPro" id="IPR004843">
    <property type="entry name" value="Calcineurin-like_PHP"/>
</dbReference>
<evidence type="ECO:0000259" key="2">
    <source>
        <dbReference type="Pfam" id="PF00149"/>
    </source>
</evidence>
<gene>
    <name evidence="3" type="ORF">COCSUDRAFT_43840</name>
</gene>
<keyword evidence="1" id="KW-0472">Membrane</keyword>
<sequence>MTAIAGQIGTCAGVLLRLAAFMSTISLLCCARGEMNMLGGQLSLEVPSTKLPGTAWFIQISDTHLSKFDHLPDRQKLYGDKAGDLRLFARTVLAASQPGALLITGDLTDGKRLLGTGEQQLQEWQTYRRVLDTIVTESGIPEAAILDLRGNHDAFNMAQRDGKGDFFPAYAAEGRRGGGARIFSRPLFAGPYTAEYNLQEQDKCPVAVLVGVDATPDPGLRGPTNFAGTLCSRDIVHLNQTLANARSQGCSPALVTYGHYPLPVIAEPDTKPWSGQGDSRARTGSLLDVLTQHGVSAYLSGHLHAVFGQRVHRLHRAPDGEHMAELENAAWKDDRRFRVLTFDKGALAFTDFFFHTPTKPNSSCGPPSEHMHIEEGHNISITGVAKEVVVRKHMVVITSPPDARYSPLGLLIERRQLFSEVRALVIPVIPDRSGTKFPVLPQVLLTWTCSKSGKTGQAMMAQVQQGQNLWRAPWGNYEDSCEASDTLAYIQVHALERVYGGEPPPPASSEQRPAALTKGYNGKPWFTTPRSPLPLQLGFMEWLVLHLDWQQAAVRQVLHSVYLFTGPWLAANYLSGELPGFFFMGRVLFRHRGAWRWRRDPDTLRVGAVHYATCVLPLTIWMAAVVSSWRRSGKQRRWPLTPLQAVCLAPIAAFHVLVVYRVCVVSYGWPALLFSPGLAWYLPLATLLLASQWSQGCSAAVKQKGT</sequence>
<name>I0YPR0_COCSC</name>
<feature type="transmembrane region" description="Helical" evidence="1">
    <location>
        <begin position="668"/>
        <end position="690"/>
    </location>
</feature>
<reference evidence="3 4" key="1">
    <citation type="journal article" date="2012" name="Genome Biol.">
        <title>The genome of the polar eukaryotic microalga coccomyxa subellipsoidea reveals traits of cold adaptation.</title>
        <authorList>
            <person name="Blanc G."/>
            <person name="Agarkova I."/>
            <person name="Grimwood J."/>
            <person name="Kuo A."/>
            <person name="Brueggeman A."/>
            <person name="Dunigan D."/>
            <person name="Gurnon J."/>
            <person name="Ladunga I."/>
            <person name="Lindquist E."/>
            <person name="Lucas S."/>
            <person name="Pangilinan J."/>
            <person name="Proschold T."/>
            <person name="Salamov A."/>
            <person name="Schmutz J."/>
            <person name="Weeks D."/>
            <person name="Yamada T."/>
            <person name="Claverie J.M."/>
            <person name="Grigoriev I."/>
            <person name="Van Etten J."/>
            <person name="Lomsadze A."/>
            <person name="Borodovsky M."/>
        </authorList>
    </citation>
    <scope>NUCLEOTIDE SEQUENCE [LARGE SCALE GENOMIC DNA]</scope>
    <source>
        <strain evidence="3 4">C-169</strain>
    </source>
</reference>
<feature type="transmembrane region" description="Helical" evidence="1">
    <location>
        <begin position="641"/>
        <end position="662"/>
    </location>
</feature>
<dbReference type="Proteomes" id="UP000007264">
    <property type="component" value="Unassembled WGS sequence"/>
</dbReference>
<dbReference type="eggNOG" id="KOG0701">
    <property type="taxonomic scope" value="Eukaryota"/>
</dbReference>
<comment type="caution">
    <text evidence="3">The sequence shown here is derived from an EMBL/GenBank/DDBJ whole genome shotgun (WGS) entry which is preliminary data.</text>
</comment>
<evidence type="ECO:0000313" key="4">
    <source>
        <dbReference type="Proteomes" id="UP000007264"/>
    </source>
</evidence>
<dbReference type="SUPFAM" id="SSF56300">
    <property type="entry name" value="Metallo-dependent phosphatases"/>
    <property type="match status" value="1"/>
</dbReference>
<dbReference type="GeneID" id="17038355"/>
<organism evidence="3 4">
    <name type="scientific">Coccomyxa subellipsoidea (strain C-169)</name>
    <name type="common">Green microalga</name>
    <dbReference type="NCBI Taxonomy" id="574566"/>
    <lineage>
        <taxon>Eukaryota</taxon>
        <taxon>Viridiplantae</taxon>
        <taxon>Chlorophyta</taxon>
        <taxon>core chlorophytes</taxon>
        <taxon>Trebouxiophyceae</taxon>
        <taxon>Trebouxiophyceae incertae sedis</taxon>
        <taxon>Coccomyxaceae</taxon>
        <taxon>Coccomyxa</taxon>
        <taxon>Coccomyxa subellipsoidea</taxon>
    </lineage>
</organism>
<feature type="domain" description="Calcineurin-like phosphoesterase" evidence="2">
    <location>
        <begin position="57"/>
        <end position="305"/>
    </location>
</feature>
<keyword evidence="1" id="KW-0812">Transmembrane</keyword>
<keyword evidence="1" id="KW-1133">Transmembrane helix</keyword>
<dbReference type="STRING" id="574566.I0YPR0"/>
<evidence type="ECO:0000313" key="3">
    <source>
        <dbReference type="EMBL" id="EIE20379.1"/>
    </source>
</evidence>
<dbReference type="AlphaFoldDB" id="I0YPR0"/>
<dbReference type="Pfam" id="PF00149">
    <property type="entry name" value="Metallophos"/>
    <property type="match status" value="1"/>
</dbReference>
<dbReference type="InterPro" id="IPR029052">
    <property type="entry name" value="Metallo-depent_PP-like"/>
</dbReference>
<dbReference type="EMBL" id="AGSI01000015">
    <property type="protein sequence ID" value="EIE20379.1"/>
    <property type="molecule type" value="Genomic_DNA"/>
</dbReference>
<accession>I0YPR0</accession>
<dbReference type="Gene3D" id="3.60.21.10">
    <property type="match status" value="1"/>
</dbReference>